<feature type="region of interest" description="Disordered" evidence="5">
    <location>
        <begin position="59"/>
        <end position="79"/>
    </location>
</feature>
<reference evidence="8 9" key="1">
    <citation type="journal article" date="2020" name="G3 (Bethesda)">
        <title>Improved Reference Genome for Cyclotella cryptica CCMP332, a Model for Cell Wall Morphogenesis, Salinity Adaptation, and Lipid Production in Diatoms (Bacillariophyta).</title>
        <authorList>
            <person name="Roberts W.R."/>
            <person name="Downey K.M."/>
            <person name="Ruck E.C."/>
            <person name="Traller J.C."/>
            <person name="Alverson A.J."/>
        </authorList>
    </citation>
    <scope>NUCLEOTIDE SEQUENCE [LARGE SCALE GENOMIC DNA]</scope>
    <source>
        <strain evidence="8 9">CCMP332</strain>
    </source>
</reference>
<evidence type="ECO:0008006" key="10">
    <source>
        <dbReference type="Google" id="ProtNLM"/>
    </source>
</evidence>
<evidence type="ECO:0000259" key="7">
    <source>
        <dbReference type="Pfam" id="PF11923"/>
    </source>
</evidence>
<feature type="region of interest" description="Disordered" evidence="5">
    <location>
        <begin position="831"/>
        <end position="982"/>
    </location>
</feature>
<dbReference type="AlphaFoldDB" id="A0ABD3PWF8"/>
<feature type="domain" description="NFACT RNA-binding" evidence="6">
    <location>
        <begin position="660"/>
        <end position="766"/>
    </location>
</feature>
<dbReference type="InterPro" id="IPR051608">
    <property type="entry name" value="RQC_Subunit_NEMF"/>
</dbReference>
<accession>A0ABD3PWF8</accession>
<feature type="compositionally biased region" description="Polar residues" evidence="5">
    <location>
        <begin position="416"/>
        <end position="430"/>
    </location>
</feature>
<dbReference type="PANTHER" id="PTHR15239">
    <property type="entry name" value="NUCLEAR EXPORT MEDIATOR FACTOR NEMF"/>
    <property type="match status" value="1"/>
</dbReference>
<comment type="caution">
    <text evidence="8">The sequence shown here is derived from an EMBL/GenBank/DDBJ whole genome shotgun (WGS) entry which is preliminary data.</text>
</comment>
<dbReference type="GO" id="GO:0005737">
    <property type="term" value="C:cytoplasm"/>
    <property type="evidence" value="ECO:0007669"/>
    <property type="project" value="UniProtKB-SubCell"/>
</dbReference>
<keyword evidence="9" id="KW-1185">Reference proteome</keyword>
<gene>
    <name evidence="8" type="ORF">HJC23_006225</name>
</gene>
<dbReference type="EMBL" id="JABMIG020000103">
    <property type="protein sequence ID" value="KAL3792313.1"/>
    <property type="molecule type" value="Genomic_DNA"/>
</dbReference>
<dbReference type="InterPro" id="IPR008532">
    <property type="entry name" value="NFACT_RNA-bd"/>
</dbReference>
<feature type="compositionally biased region" description="Basic residues" evidence="5">
    <location>
        <begin position="924"/>
        <end position="933"/>
    </location>
</feature>
<feature type="region of interest" description="Disordered" evidence="5">
    <location>
        <begin position="396"/>
        <end position="433"/>
    </location>
</feature>
<evidence type="ECO:0000256" key="2">
    <source>
        <dbReference type="ARBA" id="ARBA00008318"/>
    </source>
</evidence>
<dbReference type="InterPro" id="IPR021846">
    <property type="entry name" value="NFACT-C"/>
</dbReference>
<evidence type="ECO:0000313" key="9">
    <source>
        <dbReference type="Proteomes" id="UP001516023"/>
    </source>
</evidence>
<dbReference type="PANTHER" id="PTHR15239:SF6">
    <property type="entry name" value="RIBOSOME QUALITY CONTROL COMPLEX SUBUNIT NEMF"/>
    <property type="match status" value="1"/>
</dbReference>
<dbReference type="Pfam" id="PF05833">
    <property type="entry name" value="NFACT_N"/>
    <property type="match status" value="1"/>
</dbReference>
<feature type="compositionally biased region" description="Polar residues" evidence="5">
    <location>
        <begin position="238"/>
        <end position="249"/>
    </location>
</feature>
<proteinExistence type="inferred from homology"/>
<evidence type="ECO:0000256" key="1">
    <source>
        <dbReference type="ARBA" id="ARBA00004496"/>
    </source>
</evidence>
<evidence type="ECO:0000256" key="5">
    <source>
        <dbReference type="SAM" id="MobiDB-lite"/>
    </source>
</evidence>
<comment type="subcellular location">
    <subcellularLocation>
        <location evidence="1">Cytoplasm</location>
    </subcellularLocation>
</comment>
<name>A0ABD3PWF8_9STRA</name>
<feature type="compositionally biased region" description="Basic and acidic residues" evidence="5">
    <location>
        <begin position="853"/>
        <end position="871"/>
    </location>
</feature>
<feature type="region of interest" description="Disordered" evidence="5">
    <location>
        <begin position="279"/>
        <end position="310"/>
    </location>
</feature>
<feature type="compositionally biased region" description="Polar residues" evidence="5">
    <location>
        <begin position="279"/>
        <end position="292"/>
    </location>
</feature>
<feature type="domain" description="NFACT protein C-terminal" evidence="7">
    <location>
        <begin position="1129"/>
        <end position="1224"/>
    </location>
</feature>
<keyword evidence="4" id="KW-0175">Coiled coil</keyword>
<evidence type="ECO:0000256" key="4">
    <source>
        <dbReference type="ARBA" id="ARBA00023054"/>
    </source>
</evidence>
<sequence>MSKKSRFDGLDVAAMTSHLKRTLLGFKLANVYDGSALLGGGEKSSGVYVFKLADPSGGAGNGAVHSENSTERGQVEDPSQSKRVMLLMESGVRFHPTVQYTQSSSASTMPSSFAMKLRKHLRSLRLENVSQLGNLDRVVDFRFGSGKSAHHVILELYGRGNLILTDGEYAILGLLRNFEYEVKEDEGEEKSGEAKKEEVKVRVGNVYPVTFATTLSAPAASNSNGFGGEEHNHDGQSPHVNGESSQTDLEVSDKASEGLLSMNAKDAYEWAKSELSMSSRKAKTSISENKSVTAGEKGGKKKAGNVAKGEKKKALADDSLALKALLLRQSSGLFHYGPSLIEHCILTAGLDPIVKLTGDNIEYTMPESSWNDLVHSLREEGSKVIESLSSGESVGYILYKPKPQPPPENNNHKTSGETALSPSSLPTQNPHSDKTLLEFQPHLLRQHQNQHFLSFPTFATAIDEFFSHLSSQRLAQRADAAEAAARDRLSKIRLDQQRRAEGLALERERWKHSAHLVETHAEDVDRALGVISSALESGMDWNALEQLVLMEKENENPIALLINKLELDKDRVILALPDVDDWDELSDAPKLHNVSLSIKESAHGNAREMFARYRASKEKEEKTAEASSMALEAAEAKAKNNSPKLNERRSSFVFSLPENLCGKDAQQNEQLVKRYLRPGDAYLHADVHGAATCILRAKRRRMTDGKTQVIPLSERALNEAGTFTICRSSAWSSKIVTSAYWVESHQVSKTAPTGEYLTVGSFMIRGRKNFLPASTLAMGMGVLFRLGDEASIARHSNERRDFALMEHEEMMKAQEFVVSDKESLAEDKKEDNYLLPNVDEHDHSEFNNVESEEVTRDGKVSNEIIEAPKEELEQEESASDIETSPEQVSVAEDKKPSRIPGPSSEEQKKHDSTMNKKQKEMSRGRRAKAKRAKEKYSDQDDADRELAMMALHGGESSKKGKKGKGSKMAPKQSETQQKAASETVALLVRDSKKVSETLDENVRNALAECVTVKVNGSEDVRWEKFDAEVLEQLRDIDSQDKQIAAAQRLLDLSKTTRIDNFSASLAGIIRTIRRHGVNFKDVEGTAPDGKQRKTKAEKQAEKEAWQEILAEDGIIDNEGDDDGGPIDDSAELAKLTGKPTPDDVILYAIPVCAPYHVLSQYKYRVKLTPGSVKRGKASKQCLEMFLHADNDKKVVDDSVKRDRELIKLVNENEWVQSIIGDVRITSAGASKVVKKQKSNAKSKKK</sequence>
<protein>
    <recommendedName>
        <fullName evidence="10">NFACT RNA-binding domain-containing protein</fullName>
    </recommendedName>
</protein>
<dbReference type="Proteomes" id="UP001516023">
    <property type="component" value="Unassembled WGS sequence"/>
</dbReference>
<evidence type="ECO:0000259" key="6">
    <source>
        <dbReference type="Pfam" id="PF05670"/>
    </source>
</evidence>
<feature type="compositionally biased region" description="Basic and acidic residues" evidence="5">
    <location>
        <begin position="905"/>
        <end position="923"/>
    </location>
</feature>
<dbReference type="Pfam" id="PF05670">
    <property type="entry name" value="NFACT-R_1"/>
    <property type="match status" value="1"/>
</dbReference>
<evidence type="ECO:0000256" key="3">
    <source>
        <dbReference type="ARBA" id="ARBA00022490"/>
    </source>
</evidence>
<comment type="similarity">
    <text evidence="2">Belongs to the NEMF family.</text>
</comment>
<organism evidence="8 9">
    <name type="scientific">Cyclotella cryptica</name>
    <dbReference type="NCBI Taxonomy" id="29204"/>
    <lineage>
        <taxon>Eukaryota</taxon>
        <taxon>Sar</taxon>
        <taxon>Stramenopiles</taxon>
        <taxon>Ochrophyta</taxon>
        <taxon>Bacillariophyta</taxon>
        <taxon>Coscinodiscophyceae</taxon>
        <taxon>Thalassiosirophycidae</taxon>
        <taxon>Stephanodiscales</taxon>
        <taxon>Stephanodiscaceae</taxon>
        <taxon>Cyclotella</taxon>
    </lineage>
</organism>
<dbReference type="Gene3D" id="2.30.310.10">
    <property type="entry name" value="ibrinogen binding protein from staphylococcus aureus domain"/>
    <property type="match status" value="1"/>
</dbReference>
<feature type="compositionally biased region" description="Basic and acidic residues" evidence="5">
    <location>
        <begin position="831"/>
        <end position="845"/>
    </location>
</feature>
<feature type="region of interest" description="Disordered" evidence="5">
    <location>
        <begin position="220"/>
        <end position="252"/>
    </location>
</feature>
<evidence type="ECO:0000313" key="8">
    <source>
        <dbReference type="EMBL" id="KAL3792313.1"/>
    </source>
</evidence>
<dbReference type="Pfam" id="PF11923">
    <property type="entry name" value="NFACT-C"/>
    <property type="match status" value="1"/>
</dbReference>
<keyword evidence="3" id="KW-0963">Cytoplasm</keyword>